<sequence>MAVAAMKHMASNFAKLDIFEGVNFKRWQKKMLLAFQHECGVCANYSYSRGCHMRIKESLKAQDNDKPKGNIIVGPSVVNMVKHNNSTKYKGKRKHHDNTRADPNKKAKPTC</sequence>
<protein>
    <submittedName>
        <fullName evidence="2">Zinc finger, CCHC-type</fullName>
    </submittedName>
</protein>
<comment type="caution">
    <text evidence="2">The sequence shown here is derived from an EMBL/GenBank/DDBJ whole genome shotgun (WGS) entry which is preliminary data.</text>
</comment>
<evidence type="ECO:0000256" key="1">
    <source>
        <dbReference type="SAM" id="MobiDB-lite"/>
    </source>
</evidence>
<reference evidence="2" key="1">
    <citation type="journal article" date="2019" name="Sci. Rep.">
        <title>Draft genome of Tanacetum cinerariifolium, the natural source of mosquito coil.</title>
        <authorList>
            <person name="Yamashiro T."/>
            <person name="Shiraishi A."/>
            <person name="Satake H."/>
            <person name="Nakayama K."/>
        </authorList>
    </citation>
    <scope>NUCLEOTIDE SEQUENCE</scope>
</reference>
<dbReference type="AlphaFoldDB" id="A0A699GNP4"/>
<evidence type="ECO:0000313" key="2">
    <source>
        <dbReference type="EMBL" id="GEU29685.1"/>
    </source>
</evidence>
<feature type="region of interest" description="Disordered" evidence="1">
    <location>
        <begin position="85"/>
        <end position="111"/>
    </location>
</feature>
<accession>A0A699GNP4</accession>
<dbReference type="EMBL" id="BKCJ010000091">
    <property type="protein sequence ID" value="GEU29685.1"/>
    <property type="molecule type" value="Genomic_DNA"/>
</dbReference>
<gene>
    <name evidence="2" type="ORF">Tci_001663</name>
</gene>
<name>A0A699GNP4_TANCI</name>
<organism evidence="2">
    <name type="scientific">Tanacetum cinerariifolium</name>
    <name type="common">Dalmatian daisy</name>
    <name type="synonym">Chrysanthemum cinerariifolium</name>
    <dbReference type="NCBI Taxonomy" id="118510"/>
    <lineage>
        <taxon>Eukaryota</taxon>
        <taxon>Viridiplantae</taxon>
        <taxon>Streptophyta</taxon>
        <taxon>Embryophyta</taxon>
        <taxon>Tracheophyta</taxon>
        <taxon>Spermatophyta</taxon>
        <taxon>Magnoliopsida</taxon>
        <taxon>eudicotyledons</taxon>
        <taxon>Gunneridae</taxon>
        <taxon>Pentapetalae</taxon>
        <taxon>asterids</taxon>
        <taxon>campanulids</taxon>
        <taxon>Asterales</taxon>
        <taxon>Asteraceae</taxon>
        <taxon>Asteroideae</taxon>
        <taxon>Anthemideae</taxon>
        <taxon>Anthemidinae</taxon>
        <taxon>Tanacetum</taxon>
    </lineage>
</organism>
<proteinExistence type="predicted"/>